<feature type="domain" description="RecF/RecN/SMC N-terminal" evidence="4">
    <location>
        <begin position="4"/>
        <end position="132"/>
    </location>
</feature>
<dbReference type="GO" id="GO:0016887">
    <property type="term" value="F:ATP hydrolysis activity"/>
    <property type="evidence" value="ECO:0007669"/>
    <property type="project" value="InterPro"/>
</dbReference>
<name>A0A952KNW2_9PROT</name>
<dbReference type="PIRSF" id="PIRSF005719">
    <property type="entry name" value="SMC"/>
    <property type="match status" value="1"/>
</dbReference>
<evidence type="ECO:0000313" key="6">
    <source>
        <dbReference type="Proteomes" id="UP000700706"/>
    </source>
</evidence>
<dbReference type="Proteomes" id="UP000700706">
    <property type="component" value="Unassembled WGS sequence"/>
</dbReference>
<evidence type="ECO:0000313" key="5">
    <source>
        <dbReference type="EMBL" id="MBW8728979.1"/>
    </source>
</evidence>
<sequence>MHFARLRLSGFKSFVDATDVAIEPGLTGVVGPNGCGKSNLVEALRWAMGENSARRMRGQEMDDVIFGGTTGRAARNLAEVTITLDNSDRTAPGWDHADVIEIVRRIERGTGSEYRVNGKPVRARDVQLLFQDNASGPASPALVSQGRIAAMISARPAERRQILEEAAGITGLHSRRHEAELRLRSADENLVRLDDVLVQLDAQLGGLRKQARQAVRYRTISEQIRQVEATLLHLQWSAAGTALAEARRAYDANEQVVRERMIAATRGTTEQAEAAAALPALRKADTESAAVLQRLLVERETLEAEAGRLSQSILDTNRRLEQVTGDLVRERSLGADAAQALAKLQDERERIERQSAGEAEAEDQARHLIDTQRGIVDELDGRLTGLTEAAAGDEARRQSLAKRQRELEGRLLDLARRHEDALRQIAQVETELAGADGAEAAALVLAEAEARLEAAQDAVEAAESRRQAADSAFSGARETAQAAEGAATRLKAEADGLRAALGSGKGGDAARAPILDQLKVKPGWEAALGAALGDEASVPADRSAPLHWAELPGYDDTAPLPAGAEPLAGHVTAPAALARRLAHVGVVADAAAAEALQPALRPGQALVTKAGGRWRWDGLVARPGAPSPAAARLLQRNRLEQLEAQLATAADAAETARRTADAARQAAQAAQDTDRAARRGQQDAVAAVGRAREAQSKAAQAEAARRSRLAALIAQGERLVADRDESMREREEVAAEIAALPDGEAQRRAVGEIRSALAEARSGLGARQSALERLQREAGGRRGRLRAIESEVQGWDSRARGSADRLAELEARLAESRATLLELDARPAEIAARRETLIGQIDEAERRRRMAADALAVGEQRQEAADRALRAAESALAESREARVRGEAAVVAAQTAVEGLRTRITERLDCAPEAVAGLAGLTPESPLPDQEDIARKLDRLNREREGMGPVNLRAEVEIVEIESQHTRLSAEKE</sequence>
<keyword evidence="1 2" id="KW-0175">Coiled coil</keyword>
<dbReference type="Gene3D" id="1.10.287.1490">
    <property type="match status" value="1"/>
</dbReference>
<dbReference type="Pfam" id="PF02463">
    <property type="entry name" value="SMC_N"/>
    <property type="match status" value="1"/>
</dbReference>
<reference evidence="5" key="1">
    <citation type="submission" date="2020-06" db="EMBL/GenBank/DDBJ databases">
        <title>Stable isotope informed genome-resolved metagenomics uncovers potential trophic interactions in rhizosphere soil.</title>
        <authorList>
            <person name="Starr E.P."/>
            <person name="Shi S."/>
            <person name="Blazewicz S.J."/>
            <person name="Koch B.J."/>
            <person name="Probst A.J."/>
            <person name="Hungate B.A."/>
            <person name="Pett-Ridge J."/>
            <person name="Firestone M.K."/>
            <person name="Banfield J.F."/>
        </authorList>
    </citation>
    <scope>NUCLEOTIDE SEQUENCE</scope>
    <source>
        <strain evidence="5">YM_69_17</strain>
    </source>
</reference>
<feature type="compositionally biased region" description="Basic and acidic residues" evidence="3">
    <location>
        <begin position="672"/>
        <end position="681"/>
    </location>
</feature>
<dbReference type="EMBL" id="JAEKLZ010000474">
    <property type="protein sequence ID" value="MBW8728979.1"/>
    <property type="molecule type" value="Genomic_DNA"/>
</dbReference>
<dbReference type="InterPro" id="IPR024704">
    <property type="entry name" value="SMC"/>
</dbReference>
<feature type="coiled-coil region" evidence="2">
    <location>
        <begin position="404"/>
        <end position="500"/>
    </location>
</feature>
<feature type="compositionally biased region" description="Low complexity" evidence="3">
    <location>
        <begin position="662"/>
        <end position="671"/>
    </location>
</feature>
<dbReference type="AlphaFoldDB" id="A0A952KNW2"/>
<accession>A0A952KNW2</accession>
<evidence type="ECO:0000256" key="1">
    <source>
        <dbReference type="ARBA" id="ARBA00023054"/>
    </source>
</evidence>
<protein>
    <submittedName>
        <fullName evidence="5">AAA family ATPase</fullName>
    </submittedName>
</protein>
<dbReference type="GO" id="GO:0005524">
    <property type="term" value="F:ATP binding"/>
    <property type="evidence" value="ECO:0007669"/>
    <property type="project" value="InterPro"/>
</dbReference>
<dbReference type="SUPFAM" id="SSF52540">
    <property type="entry name" value="P-loop containing nucleoside triphosphate hydrolases"/>
    <property type="match status" value="1"/>
</dbReference>
<organism evidence="5 6">
    <name type="scientific">Inquilinus limosus</name>
    <dbReference type="NCBI Taxonomy" id="171674"/>
    <lineage>
        <taxon>Bacteria</taxon>
        <taxon>Pseudomonadati</taxon>
        <taxon>Pseudomonadota</taxon>
        <taxon>Alphaproteobacteria</taxon>
        <taxon>Rhodospirillales</taxon>
        <taxon>Rhodospirillaceae</taxon>
        <taxon>Inquilinus</taxon>
    </lineage>
</organism>
<gene>
    <name evidence="5" type="ORF">JF625_28005</name>
</gene>
<comment type="caution">
    <text evidence="5">The sequence shown here is derived from an EMBL/GenBank/DDBJ whole genome shotgun (WGS) entry which is preliminary data.</text>
</comment>
<dbReference type="InterPro" id="IPR003395">
    <property type="entry name" value="RecF/RecN/SMC_N"/>
</dbReference>
<dbReference type="InterPro" id="IPR027417">
    <property type="entry name" value="P-loop_NTPase"/>
</dbReference>
<dbReference type="PANTHER" id="PTHR43977">
    <property type="entry name" value="STRUCTURAL MAINTENANCE OF CHROMOSOMES PROTEIN 3"/>
    <property type="match status" value="1"/>
</dbReference>
<dbReference type="Gene3D" id="3.40.50.300">
    <property type="entry name" value="P-loop containing nucleotide triphosphate hydrolases"/>
    <property type="match status" value="1"/>
</dbReference>
<evidence type="ECO:0000256" key="2">
    <source>
        <dbReference type="SAM" id="Coils"/>
    </source>
</evidence>
<evidence type="ECO:0000256" key="3">
    <source>
        <dbReference type="SAM" id="MobiDB-lite"/>
    </source>
</evidence>
<feature type="coiled-coil region" evidence="2">
    <location>
        <begin position="292"/>
        <end position="364"/>
    </location>
</feature>
<evidence type="ECO:0000259" key="4">
    <source>
        <dbReference type="Pfam" id="PF02463"/>
    </source>
</evidence>
<feature type="region of interest" description="Disordered" evidence="3">
    <location>
        <begin position="653"/>
        <end position="691"/>
    </location>
</feature>
<proteinExistence type="predicted"/>
<feature type="non-terminal residue" evidence="5">
    <location>
        <position position="973"/>
    </location>
</feature>